<protein>
    <submittedName>
        <fullName evidence="1">Uncharacterized protein</fullName>
    </submittedName>
</protein>
<gene>
    <name evidence="1" type="ORF">L6452_15912</name>
</gene>
<evidence type="ECO:0000313" key="1">
    <source>
        <dbReference type="EMBL" id="KAI3736373.1"/>
    </source>
</evidence>
<dbReference type="EMBL" id="CM042050">
    <property type="protein sequence ID" value="KAI3736373.1"/>
    <property type="molecule type" value="Genomic_DNA"/>
</dbReference>
<sequence>MKKSSTSLSKAFAILCPHIASGVSSSGLANSSSVTVEVQVDDMRSSNWNSGAKHEAGYDAFMTGCIFAQACNHLDIDFSSHPILMEEEKLQKYINLLYLSWSSG</sequence>
<accession>A0ACB9CPV3</accession>
<evidence type="ECO:0000313" key="2">
    <source>
        <dbReference type="Proteomes" id="UP001055879"/>
    </source>
</evidence>
<name>A0ACB9CPV3_ARCLA</name>
<keyword evidence="2" id="KW-1185">Reference proteome</keyword>
<dbReference type="Proteomes" id="UP001055879">
    <property type="component" value="Linkage Group LG04"/>
</dbReference>
<reference evidence="1 2" key="2">
    <citation type="journal article" date="2022" name="Mol. Ecol. Resour.">
        <title>The genomes of chicory, endive, great burdock and yacon provide insights into Asteraceae paleo-polyploidization history and plant inulin production.</title>
        <authorList>
            <person name="Fan W."/>
            <person name="Wang S."/>
            <person name="Wang H."/>
            <person name="Wang A."/>
            <person name="Jiang F."/>
            <person name="Liu H."/>
            <person name="Zhao H."/>
            <person name="Xu D."/>
            <person name="Zhang Y."/>
        </authorList>
    </citation>
    <scope>NUCLEOTIDE SEQUENCE [LARGE SCALE GENOMIC DNA]</scope>
    <source>
        <strain evidence="2">cv. Niubang</strain>
    </source>
</reference>
<comment type="caution">
    <text evidence="1">The sequence shown here is derived from an EMBL/GenBank/DDBJ whole genome shotgun (WGS) entry which is preliminary data.</text>
</comment>
<proteinExistence type="predicted"/>
<organism evidence="1 2">
    <name type="scientific">Arctium lappa</name>
    <name type="common">Greater burdock</name>
    <name type="synonym">Lappa major</name>
    <dbReference type="NCBI Taxonomy" id="4217"/>
    <lineage>
        <taxon>Eukaryota</taxon>
        <taxon>Viridiplantae</taxon>
        <taxon>Streptophyta</taxon>
        <taxon>Embryophyta</taxon>
        <taxon>Tracheophyta</taxon>
        <taxon>Spermatophyta</taxon>
        <taxon>Magnoliopsida</taxon>
        <taxon>eudicotyledons</taxon>
        <taxon>Gunneridae</taxon>
        <taxon>Pentapetalae</taxon>
        <taxon>asterids</taxon>
        <taxon>campanulids</taxon>
        <taxon>Asterales</taxon>
        <taxon>Asteraceae</taxon>
        <taxon>Carduoideae</taxon>
        <taxon>Cardueae</taxon>
        <taxon>Arctiinae</taxon>
        <taxon>Arctium</taxon>
    </lineage>
</organism>
<reference evidence="2" key="1">
    <citation type="journal article" date="2022" name="Mol. Ecol. Resour.">
        <title>The genomes of chicory, endive, great burdock and yacon provide insights into Asteraceae palaeo-polyploidization history and plant inulin production.</title>
        <authorList>
            <person name="Fan W."/>
            <person name="Wang S."/>
            <person name="Wang H."/>
            <person name="Wang A."/>
            <person name="Jiang F."/>
            <person name="Liu H."/>
            <person name="Zhao H."/>
            <person name="Xu D."/>
            <person name="Zhang Y."/>
        </authorList>
    </citation>
    <scope>NUCLEOTIDE SEQUENCE [LARGE SCALE GENOMIC DNA]</scope>
    <source>
        <strain evidence="2">cv. Niubang</strain>
    </source>
</reference>